<name>W9X0T2_9EURO</name>
<evidence type="ECO:0000313" key="3">
    <source>
        <dbReference type="Proteomes" id="UP000019471"/>
    </source>
</evidence>
<dbReference type="Proteomes" id="UP000019471">
    <property type="component" value="Unassembled WGS sequence"/>
</dbReference>
<dbReference type="GeneID" id="19190606"/>
<feature type="region of interest" description="Disordered" evidence="1">
    <location>
        <begin position="1"/>
        <end position="88"/>
    </location>
</feature>
<dbReference type="eggNOG" id="ENOG502SRFI">
    <property type="taxonomic scope" value="Eukaryota"/>
</dbReference>
<evidence type="ECO:0000256" key="1">
    <source>
        <dbReference type="SAM" id="MobiDB-lite"/>
    </source>
</evidence>
<accession>W9X0T2</accession>
<dbReference type="HOGENOM" id="CLU_983523_0_0_1"/>
<protein>
    <submittedName>
        <fullName evidence="2">Uncharacterized protein</fullName>
    </submittedName>
</protein>
<feature type="compositionally biased region" description="Low complexity" evidence="1">
    <location>
        <begin position="64"/>
        <end position="76"/>
    </location>
</feature>
<dbReference type="EMBL" id="AMGX01000008">
    <property type="protein sequence ID" value="EXJ70900.1"/>
    <property type="molecule type" value="Genomic_DNA"/>
</dbReference>
<feature type="compositionally biased region" description="Polar residues" evidence="1">
    <location>
        <begin position="149"/>
        <end position="170"/>
    </location>
</feature>
<dbReference type="AlphaFoldDB" id="W9X0T2"/>
<sequence>MSFTANPRAPKPDFNNTPQEPTGPIASDSLAAESIKNRGAFSENSPAVPMGVRGDQSTLNTTDTSGATTLPPAATGTEREKRDALGAGADVKGAAGLKYPDAAGRAQFDGVHSDQGTYAGGGSSAFQQAGSGTGYGGSTGRPAGESDFGASTMSSSAGGIDQSQIRSGSANIKGGAGGPPAAGTGMRPHVDAAPGYASTVTGVAMPENTFKPKGANLEDADVTHSMPQTKTFTGAIGTVNDPGRLAEREFLGRNEDPMGEMGQAGVEGGRARQKGQESQAGEQGGLYGVLQSERA</sequence>
<keyword evidence="3" id="KW-1185">Reference proteome</keyword>
<organism evidence="2 3">
    <name type="scientific">Cladophialophora psammophila CBS 110553</name>
    <dbReference type="NCBI Taxonomy" id="1182543"/>
    <lineage>
        <taxon>Eukaryota</taxon>
        <taxon>Fungi</taxon>
        <taxon>Dikarya</taxon>
        <taxon>Ascomycota</taxon>
        <taxon>Pezizomycotina</taxon>
        <taxon>Eurotiomycetes</taxon>
        <taxon>Chaetothyriomycetidae</taxon>
        <taxon>Chaetothyriales</taxon>
        <taxon>Herpotrichiellaceae</taxon>
        <taxon>Cladophialophora</taxon>
    </lineage>
</organism>
<feature type="region of interest" description="Disordered" evidence="1">
    <location>
        <begin position="252"/>
        <end position="295"/>
    </location>
</feature>
<comment type="caution">
    <text evidence="2">The sequence shown here is derived from an EMBL/GenBank/DDBJ whole genome shotgun (WGS) entry which is preliminary data.</text>
</comment>
<dbReference type="STRING" id="1182543.W9X0T2"/>
<dbReference type="RefSeq" id="XP_007744679.1">
    <property type="nucleotide sequence ID" value="XM_007746489.1"/>
</dbReference>
<proteinExistence type="predicted"/>
<dbReference type="OrthoDB" id="5383057at2759"/>
<feature type="region of interest" description="Disordered" evidence="1">
    <location>
        <begin position="108"/>
        <end position="193"/>
    </location>
</feature>
<evidence type="ECO:0000313" key="2">
    <source>
        <dbReference type="EMBL" id="EXJ70900.1"/>
    </source>
</evidence>
<gene>
    <name evidence="2" type="ORF">A1O5_05892</name>
</gene>
<reference evidence="2 3" key="1">
    <citation type="submission" date="2013-03" db="EMBL/GenBank/DDBJ databases">
        <title>The Genome Sequence of Cladophialophora psammophila CBS 110553.</title>
        <authorList>
            <consortium name="The Broad Institute Genomics Platform"/>
            <person name="Cuomo C."/>
            <person name="de Hoog S."/>
            <person name="Gorbushina A."/>
            <person name="Walker B."/>
            <person name="Young S.K."/>
            <person name="Zeng Q."/>
            <person name="Gargeya S."/>
            <person name="Fitzgerald M."/>
            <person name="Haas B."/>
            <person name="Abouelleil A."/>
            <person name="Allen A.W."/>
            <person name="Alvarado L."/>
            <person name="Arachchi H.M."/>
            <person name="Berlin A.M."/>
            <person name="Chapman S.B."/>
            <person name="Gainer-Dewar J."/>
            <person name="Goldberg J."/>
            <person name="Griggs A."/>
            <person name="Gujja S."/>
            <person name="Hansen M."/>
            <person name="Howarth C."/>
            <person name="Imamovic A."/>
            <person name="Ireland A."/>
            <person name="Larimer J."/>
            <person name="McCowan C."/>
            <person name="Murphy C."/>
            <person name="Pearson M."/>
            <person name="Poon T.W."/>
            <person name="Priest M."/>
            <person name="Roberts A."/>
            <person name="Saif S."/>
            <person name="Shea T."/>
            <person name="Sisk P."/>
            <person name="Sykes S."/>
            <person name="Wortman J."/>
            <person name="Nusbaum C."/>
            <person name="Birren B."/>
        </authorList>
    </citation>
    <scope>NUCLEOTIDE SEQUENCE [LARGE SCALE GENOMIC DNA]</scope>
    <source>
        <strain evidence="2 3">CBS 110553</strain>
    </source>
</reference>